<evidence type="ECO:0000313" key="1">
    <source>
        <dbReference type="EMBL" id="SDE85508.1"/>
    </source>
</evidence>
<organism evidence="1 2">
    <name type="scientific">Ulvibacter litoralis</name>
    <dbReference type="NCBI Taxonomy" id="227084"/>
    <lineage>
        <taxon>Bacteria</taxon>
        <taxon>Pseudomonadati</taxon>
        <taxon>Bacteroidota</taxon>
        <taxon>Flavobacteriia</taxon>
        <taxon>Flavobacteriales</taxon>
        <taxon>Flavobacteriaceae</taxon>
        <taxon>Ulvibacter</taxon>
    </lineage>
</organism>
<dbReference type="RefSeq" id="WP_093144017.1">
    <property type="nucleotide sequence ID" value="NZ_BMWO01000003.1"/>
</dbReference>
<protein>
    <recommendedName>
        <fullName evidence="3">6-bladed beta-propeller protein</fullName>
    </recommendedName>
</protein>
<keyword evidence="2" id="KW-1185">Reference proteome</keyword>
<dbReference type="STRING" id="227084.SAMN05421855_10329"/>
<dbReference type="Proteomes" id="UP000199321">
    <property type="component" value="Unassembled WGS sequence"/>
</dbReference>
<evidence type="ECO:0000313" key="2">
    <source>
        <dbReference type="Proteomes" id="UP000199321"/>
    </source>
</evidence>
<gene>
    <name evidence="1" type="ORF">SAMN05421855_10329</name>
</gene>
<dbReference type="EMBL" id="FNBA01000003">
    <property type="protein sequence ID" value="SDE85508.1"/>
    <property type="molecule type" value="Genomic_DNA"/>
</dbReference>
<evidence type="ECO:0008006" key="3">
    <source>
        <dbReference type="Google" id="ProtNLM"/>
    </source>
</evidence>
<proteinExistence type="predicted"/>
<name>A0A1G7GBJ3_9FLAO</name>
<reference evidence="1 2" key="1">
    <citation type="submission" date="2016-10" db="EMBL/GenBank/DDBJ databases">
        <authorList>
            <person name="de Groot N.N."/>
        </authorList>
    </citation>
    <scope>NUCLEOTIDE SEQUENCE [LARGE SCALE GENOMIC DNA]</scope>
    <source>
        <strain evidence="1 2">DSM 16195</strain>
    </source>
</reference>
<dbReference type="AlphaFoldDB" id="A0A1G7GBJ3"/>
<dbReference type="OrthoDB" id="1143207at2"/>
<sequence>MKHLFFLFFFTQLVLGQEFTAVTKTPLVASSFIGIDSYQNSYFVKDRVLHKEGPDGSFVFNDLQLGNITSADIINPLKIVLFYEDTNTVVLLDNKLNAIERINFNTLPEFINVSTATNAGNNRLWIFNIDTQQLELYNYRDQRKVTVSQPFAGKLLAQSSNFNYCAVLTEQKVRIFNSYGSLLSEKASDGYQNLALQDTNLLVTKGSELFLITENSEAPIKLPVFEKAPKDLYLTKDFLYIYDGNNLHTFSIKNPK</sequence>
<accession>A0A1G7GBJ3</accession>